<accession>A0ABU1MJH3</accession>
<evidence type="ECO:0000256" key="1">
    <source>
        <dbReference type="ARBA" id="ARBA00022448"/>
    </source>
</evidence>
<evidence type="ECO:0000256" key="2">
    <source>
        <dbReference type="ARBA" id="ARBA00022617"/>
    </source>
</evidence>
<proteinExistence type="predicted"/>
<keyword evidence="1" id="KW-0813">Transport</keyword>
<evidence type="ECO:0000313" key="9">
    <source>
        <dbReference type="EMBL" id="MDR6510197.1"/>
    </source>
</evidence>
<gene>
    <name evidence="9" type="ORF">J2792_001057</name>
</gene>
<dbReference type="EMBL" id="JAVDRD010000002">
    <property type="protein sequence ID" value="MDR6510197.1"/>
    <property type="molecule type" value="Genomic_DNA"/>
</dbReference>
<sequence length="147" mass="15312">MIRTRLVAVALAALAVSACGGDKTHDARLAKAGPNPSLAALMNVADPQIGDRKAAACKACHTFDAGAPDMAGPNLHGVYGQQMGRNRPSFGYSAALRDAGGKWDAATLDAWLKNPQAVVPHTAMMFGGISDPLNRADVIAYLRSQGR</sequence>
<dbReference type="SUPFAM" id="SSF46626">
    <property type="entry name" value="Cytochrome c"/>
    <property type="match status" value="1"/>
</dbReference>
<organism evidence="9 10">
    <name type="scientific">Novosphingobium capsulatum</name>
    <dbReference type="NCBI Taxonomy" id="13688"/>
    <lineage>
        <taxon>Bacteria</taxon>
        <taxon>Pseudomonadati</taxon>
        <taxon>Pseudomonadota</taxon>
        <taxon>Alphaproteobacteria</taxon>
        <taxon>Sphingomonadales</taxon>
        <taxon>Sphingomonadaceae</taxon>
        <taxon>Novosphingobium</taxon>
    </lineage>
</organism>
<keyword evidence="4" id="KW-0249">Electron transport</keyword>
<dbReference type="Proteomes" id="UP001184150">
    <property type="component" value="Unassembled WGS sequence"/>
</dbReference>
<evidence type="ECO:0000313" key="10">
    <source>
        <dbReference type="Proteomes" id="UP001184150"/>
    </source>
</evidence>
<dbReference type="Gene3D" id="1.10.760.10">
    <property type="entry name" value="Cytochrome c-like domain"/>
    <property type="match status" value="1"/>
</dbReference>
<evidence type="ECO:0000259" key="8">
    <source>
        <dbReference type="PROSITE" id="PS51007"/>
    </source>
</evidence>
<feature type="signal peptide" evidence="7">
    <location>
        <begin position="1"/>
        <end position="20"/>
    </location>
</feature>
<evidence type="ECO:0000256" key="5">
    <source>
        <dbReference type="ARBA" id="ARBA00023004"/>
    </source>
</evidence>
<dbReference type="PROSITE" id="PS51257">
    <property type="entry name" value="PROKAR_LIPOPROTEIN"/>
    <property type="match status" value="1"/>
</dbReference>
<name>A0ABU1MJH3_9SPHN</name>
<dbReference type="InterPro" id="IPR009056">
    <property type="entry name" value="Cyt_c-like_dom"/>
</dbReference>
<keyword evidence="7" id="KW-0732">Signal</keyword>
<evidence type="ECO:0000256" key="3">
    <source>
        <dbReference type="ARBA" id="ARBA00022723"/>
    </source>
</evidence>
<keyword evidence="10" id="KW-1185">Reference proteome</keyword>
<dbReference type="PRINTS" id="PR00604">
    <property type="entry name" value="CYTCHRMECIAB"/>
</dbReference>
<feature type="domain" description="Cytochrome c" evidence="8">
    <location>
        <begin position="45"/>
        <end position="146"/>
    </location>
</feature>
<protein>
    <submittedName>
        <fullName evidence="9">Cytochrome c</fullName>
    </submittedName>
</protein>
<evidence type="ECO:0000256" key="7">
    <source>
        <dbReference type="SAM" id="SignalP"/>
    </source>
</evidence>
<reference evidence="9 10" key="1">
    <citation type="submission" date="2023-07" db="EMBL/GenBank/DDBJ databases">
        <title>Sorghum-associated microbial communities from plants grown in Nebraska, USA.</title>
        <authorList>
            <person name="Schachtman D."/>
        </authorList>
    </citation>
    <scope>NUCLEOTIDE SEQUENCE [LARGE SCALE GENOMIC DNA]</scope>
    <source>
        <strain evidence="9 10">DS1027</strain>
    </source>
</reference>
<dbReference type="InterPro" id="IPR036909">
    <property type="entry name" value="Cyt_c-like_dom_sf"/>
</dbReference>
<dbReference type="PROSITE" id="PS51007">
    <property type="entry name" value="CYTC"/>
    <property type="match status" value="1"/>
</dbReference>
<dbReference type="InterPro" id="IPR002327">
    <property type="entry name" value="Cyt_c_1A/1B"/>
</dbReference>
<keyword evidence="5 6" id="KW-0408">Iron</keyword>
<feature type="chain" id="PRO_5046392370" evidence="7">
    <location>
        <begin position="21"/>
        <end position="147"/>
    </location>
</feature>
<evidence type="ECO:0000256" key="6">
    <source>
        <dbReference type="PROSITE-ProRule" id="PRU00433"/>
    </source>
</evidence>
<comment type="caution">
    <text evidence="9">The sequence shown here is derived from an EMBL/GenBank/DDBJ whole genome shotgun (WGS) entry which is preliminary data.</text>
</comment>
<dbReference type="RefSeq" id="WP_168351671.1">
    <property type="nucleotide sequence ID" value="NZ_JAVDRD010000002.1"/>
</dbReference>
<evidence type="ECO:0000256" key="4">
    <source>
        <dbReference type="ARBA" id="ARBA00022982"/>
    </source>
</evidence>
<dbReference type="PANTHER" id="PTHR11961">
    <property type="entry name" value="CYTOCHROME C"/>
    <property type="match status" value="1"/>
</dbReference>
<keyword evidence="2 6" id="KW-0349">Heme</keyword>
<keyword evidence="3 6" id="KW-0479">Metal-binding</keyword>